<feature type="compositionally biased region" description="Polar residues" evidence="1">
    <location>
        <begin position="13"/>
        <end position="24"/>
    </location>
</feature>
<dbReference type="Gene3D" id="3.40.50.150">
    <property type="entry name" value="Vaccinia Virus protein VP39"/>
    <property type="match status" value="1"/>
</dbReference>
<keyword evidence="4" id="KW-1185">Reference proteome</keyword>
<dbReference type="InterPro" id="IPR029063">
    <property type="entry name" value="SAM-dependent_MTases_sf"/>
</dbReference>
<evidence type="ECO:0000313" key="4">
    <source>
        <dbReference type="Proteomes" id="UP001296776"/>
    </source>
</evidence>
<organism evidence="3 4">
    <name type="scientific">Halochromatium glycolicum</name>
    <dbReference type="NCBI Taxonomy" id="85075"/>
    <lineage>
        <taxon>Bacteria</taxon>
        <taxon>Pseudomonadati</taxon>
        <taxon>Pseudomonadota</taxon>
        <taxon>Gammaproteobacteria</taxon>
        <taxon>Chromatiales</taxon>
        <taxon>Chromatiaceae</taxon>
        <taxon>Halochromatium</taxon>
    </lineage>
</organism>
<dbReference type="CDD" id="cd02440">
    <property type="entry name" value="AdoMet_MTases"/>
    <property type="match status" value="1"/>
</dbReference>
<accession>A0AAJ0XBN5</accession>
<dbReference type="SUPFAM" id="SSF53335">
    <property type="entry name" value="S-adenosyl-L-methionine-dependent methyltransferases"/>
    <property type="match status" value="1"/>
</dbReference>
<dbReference type="InterPro" id="IPR050508">
    <property type="entry name" value="Methyltransf_Superfamily"/>
</dbReference>
<protein>
    <submittedName>
        <fullName evidence="3">SAM-dependent methyltransferase</fullName>
    </submittedName>
</protein>
<dbReference type="PANTHER" id="PTHR42912">
    <property type="entry name" value="METHYLTRANSFERASE"/>
    <property type="match status" value="1"/>
</dbReference>
<comment type="caution">
    <text evidence="3">The sequence shown here is derived from an EMBL/GenBank/DDBJ whole genome shotgun (WGS) entry which is preliminary data.</text>
</comment>
<evidence type="ECO:0000259" key="2">
    <source>
        <dbReference type="Pfam" id="PF08241"/>
    </source>
</evidence>
<feature type="domain" description="Methyltransferase type 11" evidence="2">
    <location>
        <begin position="86"/>
        <end position="163"/>
    </location>
</feature>
<evidence type="ECO:0000313" key="3">
    <source>
        <dbReference type="EMBL" id="MBK1706971.1"/>
    </source>
</evidence>
<dbReference type="GO" id="GO:0008757">
    <property type="term" value="F:S-adenosylmethionine-dependent methyltransferase activity"/>
    <property type="evidence" value="ECO:0007669"/>
    <property type="project" value="InterPro"/>
</dbReference>
<dbReference type="Pfam" id="PF08241">
    <property type="entry name" value="Methyltransf_11"/>
    <property type="match status" value="1"/>
</dbReference>
<dbReference type="AlphaFoldDB" id="A0AAJ0XBN5"/>
<feature type="region of interest" description="Disordered" evidence="1">
    <location>
        <begin position="1"/>
        <end position="24"/>
    </location>
</feature>
<feature type="compositionally biased region" description="Basic and acidic residues" evidence="1">
    <location>
        <begin position="1"/>
        <end position="12"/>
    </location>
</feature>
<name>A0AAJ0XBN5_9GAMM</name>
<sequence length="269" mass="30209">MSSDGAPEHRNAENAQGRTSEDTGGQQVLAAAFPEIGAGGFTSRDGTIEFLSRVQALLQPSMRVLEFGAGRGAGLQDDAVAFRRALRNLQGKVASVVACDVDEAVLEHPAADETRVIQPDAPLPFPDAAFDLILADFVFEHIQDAALVSGELARVLKPGGWLCARTPNKYGPVSLVTRLIDNSRHSRLLRWAQPERKEIDVFPTAFRLNSLRDLRRWFPAERFEHFTYRYEPEPGYYFNNRVVLRLMLFLSWLLPPVMKTNLFVFLQKR</sequence>
<dbReference type="InterPro" id="IPR013216">
    <property type="entry name" value="Methyltransf_11"/>
</dbReference>
<gene>
    <name evidence="3" type="ORF">CKO40_21150</name>
</gene>
<dbReference type="Proteomes" id="UP001296776">
    <property type="component" value="Unassembled WGS sequence"/>
</dbReference>
<dbReference type="EMBL" id="NRSJ01000058">
    <property type="protein sequence ID" value="MBK1706971.1"/>
    <property type="molecule type" value="Genomic_DNA"/>
</dbReference>
<reference evidence="3" key="2">
    <citation type="journal article" date="2020" name="Microorganisms">
        <title>Osmotic Adaptation and Compatible Solute Biosynthesis of Phototrophic Bacteria as Revealed from Genome Analyses.</title>
        <authorList>
            <person name="Imhoff J.F."/>
            <person name="Rahn T."/>
            <person name="Kunzel S."/>
            <person name="Keller A."/>
            <person name="Neulinger S.C."/>
        </authorList>
    </citation>
    <scope>NUCLEOTIDE SEQUENCE</scope>
    <source>
        <strain evidence="3">DSM 11080</strain>
    </source>
</reference>
<dbReference type="GO" id="GO:0032259">
    <property type="term" value="P:methylation"/>
    <property type="evidence" value="ECO:0007669"/>
    <property type="project" value="UniProtKB-KW"/>
</dbReference>
<reference evidence="3" key="1">
    <citation type="submission" date="2017-08" db="EMBL/GenBank/DDBJ databases">
        <authorList>
            <person name="Imhoff J.F."/>
            <person name="Rahn T."/>
            <person name="Kuenzel S."/>
            <person name="Neulinger S.C."/>
        </authorList>
    </citation>
    <scope>NUCLEOTIDE SEQUENCE</scope>
    <source>
        <strain evidence="3">DSM 11080</strain>
    </source>
</reference>
<evidence type="ECO:0000256" key="1">
    <source>
        <dbReference type="SAM" id="MobiDB-lite"/>
    </source>
</evidence>
<dbReference type="PANTHER" id="PTHR42912:SF80">
    <property type="entry name" value="METHYLTRANSFERASE DOMAIN-CONTAINING PROTEIN"/>
    <property type="match status" value="1"/>
</dbReference>
<keyword evidence="3" id="KW-0489">Methyltransferase</keyword>
<keyword evidence="3" id="KW-0808">Transferase</keyword>
<proteinExistence type="predicted"/>